<dbReference type="PANTHER" id="PTHR34191:SF20">
    <property type="entry name" value="LATE EMBRYOGENESIS ABUNDANT PROTEIN (LEA) FAMILY PROTEIN"/>
    <property type="match status" value="1"/>
</dbReference>
<feature type="compositionally biased region" description="Basic and acidic residues" evidence="1">
    <location>
        <begin position="12"/>
        <end position="22"/>
    </location>
</feature>
<accession>A0AAW1I1E0</accession>
<organism evidence="2 3">
    <name type="scientific">Saponaria officinalis</name>
    <name type="common">Common soapwort</name>
    <name type="synonym">Lychnis saponaria</name>
    <dbReference type="NCBI Taxonomy" id="3572"/>
    <lineage>
        <taxon>Eukaryota</taxon>
        <taxon>Viridiplantae</taxon>
        <taxon>Streptophyta</taxon>
        <taxon>Embryophyta</taxon>
        <taxon>Tracheophyta</taxon>
        <taxon>Spermatophyta</taxon>
        <taxon>Magnoliopsida</taxon>
        <taxon>eudicotyledons</taxon>
        <taxon>Gunneridae</taxon>
        <taxon>Pentapetalae</taxon>
        <taxon>Caryophyllales</taxon>
        <taxon>Caryophyllaceae</taxon>
        <taxon>Caryophylleae</taxon>
        <taxon>Saponaria</taxon>
    </lineage>
</organism>
<keyword evidence="3" id="KW-1185">Reference proteome</keyword>
<dbReference type="InterPro" id="IPR039624">
    <property type="entry name" value="LEA1/2/D7/KIN2"/>
</dbReference>
<dbReference type="PANTHER" id="PTHR34191">
    <property type="entry name" value="LATE EMBRYOGENESIS ABUNDANT PROTEIN (LEA) FAMILY PROTEIN"/>
    <property type="match status" value="1"/>
</dbReference>
<comment type="caution">
    <text evidence="2">The sequence shown here is derived from an EMBL/GenBank/DDBJ whole genome shotgun (WGS) entry which is preliminary data.</text>
</comment>
<proteinExistence type="predicted"/>
<evidence type="ECO:0000313" key="3">
    <source>
        <dbReference type="Proteomes" id="UP001443914"/>
    </source>
</evidence>
<dbReference type="EMBL" id="JBDFQZ010000010">
    <property type="protein sequence ID" value="KAK9683266.1"/>
    <property type="molecule type" value="Genomic_DNA"/>
</dbReference>
<dbReference type="AlphaFoldDB" id="A0AAW1I1E0"/>
<evidence type="ECO:0008006" key="4">
    <source>
        <dbReference type="Google" id="ProtNLM"/>
    </source>
</evidence>
<feature type="region of interest" description="Disordered" evidence="1">
    <location>
        <begin position="1"/>
        <end position="66"/>
    </location>
</feature>
<gene>
    <name evidence="2" type="ORF">RND81_10G127700</name>
</gene>
<dbReference type="Proteomes" id="UP001443914">
    <property type="component" value="Unassembled WGS sequence"/>
</dbReference>
<evidence type="ECO:0000256" key="1">
    <source>
        <dbReference type="SAM" id="MobiDB-lite"/>
    </source>
</evidence>
<sequence>MSSTENMSYRAGEVKGQAKEKAGTMMDKASNAAQSAKESCQDAGAHMQAKAHGAADAIKDATGMNK</sequence>
<protein>
    <recommendedName>
        <fullName evidence="4">Stress-induced protein KIN2-like</fullName>
    </recommendedName>
</protein>
<evidence type="ECO:0000313" key="2">
    <source>
        <dbReference type="EMBL" id="KAK9683266.1"/>
    </source>
</evidence>
<name>A0AAW1I1E0_SAPOF</name>
<reference evidence="2" key="1">
    <citation type="submission" date="2024-03" db="EMBL/GenBank/DDBJ databases">
        <title>WGS assembly of Saponaria officinalis var. Norfolk2.</title>
        <authorList>
            <person name="Jenkins J."/>
            <person name="Shu S."/>
            <person name="Grimwood J."/>
            <person name="Barry K."/>
            <person name="Goodstein D."/>
            <person name="Schmutz J."/>
            <person name="Leebens-Mack J."/>
            <person name="Osbourn A."/>
        </authorList>
    </citation>
    <scope>NUCLEOTIDE SEQUENCE [LARGE SCALE GENOMIC DNA]</scope>
    <source>
        <strain evidence="2">JIC</strain>
    </source>
</reference>